<proteinExistence type="predicted"/>
<sequence>MNLMFKTFRIPFFTLESFMGSDQTFSFDMPQAIGNLDAVDVLKEERAVALQIQSLEEYKKIISYEKKRRSVAEVIQTKRNINQLKIQLKTQRRSKRVATSPYSKYKPLQQAQTTASAPTENTNTSMLIEEN</sequence>
<comment type="caution">
    <text evidence="2">The sequence shown here is derived from an EMBL/GenBank/DDBJ whole genome shotgun (WGS) entry which is preliminary data.</text>
</comment>
<keyword evidence="3" id="KW-1185">Reference proteome</keyword>
<gene>
    <name evidence="2" type="ORF">OS493_018480</name>
</gene>
<feature type="region of interest" description="Disordered" evidence="1">
    <location>
        <begin position="92"/>
        <end position="131"/>
    </location>
</feature>
<evidence type="ECO:0000256" key="1">
    <source>
        <dbReference type="SAM" id="MobiDB-lite"/>
    </source>
</evidence>
<protein>
    <submittedName>
        <fullName evidence="2">Uncharacterized protein</fullName>
    </submittedName>
</protein>
<dbReference type="AlphaFoldDB" id="A0A9X0A4G5"/>
<evidence type="ECO:0000313" key="3">
    <source>
        <dbReference type="Proteomes" id="UP001163046"/>
    </source>
</evidence>
<dbReference type="Proteomes" id="UP001163046">
    <property type="component" value="Unassembled WGS sequence"/>
</dbReference>
<reference evidence="2" key="1">
    <citation type="submission" date="2023-01" db="EMBL/GenBank/DDBJ databases">
        <title>Genome assembly of the deep-sea coral Lophelia pertusa.</title>
        <authorList>
            <person name="Herrera S."/>
            <person name="Cordes E."/>
        </authorList>
    </citation>
    <scope>NUCLEOTIDE SEQUENCE</scope>
    <source>
        <strain evidence="2">USNM1676648</strain>
        <tissue evidence="2">Polyp</tissue>
    </source>
</reference>
<name>A0A9X0A4G5_9CNID</name>
<organism evidence="2 3">
    <name type="scientific">Desmophyllum pertusum</name>
    <dbReference type="NCBI Taxonomy" id="174260"/>
    <lineage>
        <taxon>Eukaryota</taxon>
        <taxon>Metazoa</taxon>
        <taxon>Cnidaria</taxon>
        <taxon>Anthozoa</taxon>
        <taxon>Hexacorallia</taxon>
        <taxon>Scleractinia</taxon>
        <taxon>Caryophylliina</taxon>
        <taxon>Caryophylliidae</taxon>
        <taxon>Desmophyllum</taxon>
    </lineage>
</organism>
<dbReference type="EMBL" id="MU825406">
    <property type="protein sequence ID" value="KAJ7391434.1"/>
    <property type="molecule type" value="Genomic_DNA"/>
</dbReference>
<accession>A0A9X0A4G5</accession>
<feature type="compositionally biased region" description="Polar residues" evidence="1">
    <location>
        <begin position="109"/>
        <end position="131"/>
    </location>
</feature>
<evidence type="ECO:0000313" key="2">
    <source>
        <dbReference type="EMBL" id="KAJ7391434.1"/>
    </source>
</evidence>